<dbReference type="EMBL" id="BNJK01000002">
    <property type="protein sequence ID" value="GHO97839.1"/>
    <property type="molecule type" value="Genomic_DNA"/>
</dbReference>
<feature type="domain" description="Transcriptional regulator TetR C-terminal Firmicutes type" evidence="1">
    <location>
        <begin position="2"/>
        <end position="79"/>
    </location>
</feature>
<dbReference type="Gene3D" id="1.10.357.10">
    <property type="entry name" value="Tetracycline Repressor, domain 2"/>
    <property type="match status" value="1"/>
</dbReference>
<accession>A0A8J3N4B2</accession>
<gene>
    <name evidence="2" type="ORF">KSF_078870</name>
</gene>
<name>A0A8J3N4B2_9CHLR</name>
<dbReference type="AlphaFoldDB" id="A0A8J3N4B2"/>
<protein>
    <recommendedName>
        <fullName evidence="1">Transcriptional regulator TetR C-terminal Firmicutes type domain-containing protein</fullName>
    </recommendedName>
</protein>
<dbReference type="Proteomes" id="UP000597444">
    <property type="component" value="Unassembled WGS sequence"/>
</dbReference>
<evidence type="ECO:0000259" key="1">
    <source>
        <dbReference type="Pfam" id="PF14278"/>
    </source>
</evidence>
<reference evidence="2" key="1">
    <citation type="submission" date="2020-10" db="EMBL/GenBank/DDBJ databases">
        <title>Taxonomic study of unclassified bacteria belonging to the class Ktedonobacteria.</title>
        <authorList>
            <person name="Yabe S."/>
            <person name="Wang C.M."/>
            <person name="Zheng Y."/>
            <person name="Sakai Y."/>
            <person name="Cavaletti L."/>
            <person name="Monciardini P."/>
            <person name="Donadio S."/>
        </authorList>
    </citation>
    <scope>NUCLEOTIDE SEQUENCE</scope>
    <source>
        <strain evidence="2">ID150040</strain>
    </source>
</reference>
<keyword evidence="3" id="KW-1185">Reference proteome</keyword>
<proteinExistence type="predicted"/>
<comment type="caution">
    <text evidence="2">The sequence shown here is derived from an EMBL/GenBank/DDBJ whole genome shotgun (WGS) entry which is preliminary data.</text>
</comment>
<dbReference type="InterPro" id="IPR039532">
    <property type="entry name" value="TetR_C_Firmicutes"/>
</dbReference>
<dbReference type="Pfam" id="PF14278">
    <property type="entry name" value="TetR_C_8"/>
    <property type="match status" value="1"/>
</dbReference>
<sequence length="90" mass="10441">MLLGKKGSSWFVAKMRTSIAEKLNERALIAYADKNFSSMQRSFLTDLIAGLVVDAIRWWLEQGRPYTPEQIATRVYHMIFAILKDAHTWH</sequence>
<evidence type="ECO:0000313" key="3">
    <source>
        <dbReference type="Proteomes" id="UP000597444"/>
    </source>
</evidence>
<organism evidence="2 3">
    <name type="scientific">Reticulibacter mediterranei</name>
    <dbReference type="NCBI Taxonomy" id="2778369"/>
    <lineage>
        <taxon>Bacteria</taxon>
        <taxon>Bacillati</taxon>
        <taxon>Chloroflexota</taxon>
        <taxon>Ktedonobacteria</taxon>
        <taxon>Ktedonobacterales</taxon>
        <taxon>Reticulibacteraceae</taxon>
        <taxon>Reticulibacter</taxon>
    </lineage>
</organism>
<evidence type="ECO:0000313" key="2">
    <source>
        <dbReference type="EMBL" id="GHO97839.1"/>
    </source>
</evidence>
<dbReference type="RefSeq" id="WP_236065168.1">
    <property type="nucleotide sequence ID" value="NZ_BNJK01000002.1"/>
</dbReference>